<reference evidence="3" key="2">
    <citation type="journal article" date="2023" name="IMA Fungus">
        <title>Comparative genomic study of the Penicillium genus elucidates a diverse pangenome and 15 lateral gene transfer events.</title>
        <authorList>
            <person name="Petersen C."/>
            <person name="Sorensen T."/>
            <person name="Nielsen M.R."/>
            <person name="Sondergaard T.E."/>
            <person name="Sorensen J.L."/>
            <person name="Fitzpatrick D.A."/>
            <person name="Frisvad J.C."/>
            <person name="Nielsen K.L."/>
        </authorList>
    </citation>
    <scope>NUCLEOTIDE SEQUENCE</scope>
    <source>
        <strain evidence="3">IBT 22155</strain>
    </source>
</reference>
<feature type="region of interest" description="Disordered" evidence="1">
    <location>
        <begin position="256"/>
        <end position="281"/>
    </location>
</feature>
<dbReference type="GeneID" id="81408370"/>
<evidence type="ECO:0000313" key="4">
    <source>
        <dbReference type="Proteomes" id="UP001149079"/>
    </source>
</evidence>
<comment type="caution">
    <text evidence="3">The sequence shown here is derived from an EMBL/GenBank/DDBJ whole genome shotgun (WGS) entry which is preliminary data.</text>
</comment>
<dbReference type="Proteomes" id="UP001149079">
    <property type="component" value="Unassembled WGS sequence"/>
</dbReference>
<evidence type="ECO:0000259" key="2">
    <source>
        <dbReference type="Pfam" id="PF22936"/>
    </source>
</evidence>
<dbReference type="InterPro" id="IPR054722">
    <property type="entry name" value="PolX-like_BBD"/>
</dbReference>
<dbReference type="RefSeq" id="XP_056519030.1">
    <property type="nucleotide sequence ID" value="XM_056669200.1"/>
</dbReference>
<reference evidence="3" key="1">
    <citation type="submission" date="2022-11" db="EMBL/GenBank/DDBJ databases">
        <authorList>
            <person name="Petersen C."/>
        </authorList>
    </citation>
    <scope>NUCLEOTIDE SEQUENCE</scope>
    <source>
        <strain evidence="3">IBT 22155</strain>
    </source>
</reference>
<dbReference type="OrthoDB" id="2663223at2759"/>
<dbReference type="AlphaFoldDB" id="A0A9W9KXR3"/>
<dbReference type="Pfam" id="PF22936">
    <property type="entry name" value="Pol_BBD"/>
    <property type="match status" value="1"/>
</dbReference>
<feature type="domain" description="Retrovirus-related Pol polyprotein from transposon TNT 1-94-like beta-barrel" evidence="2">
    <location>
        <begin position="386"/>
        <end position="433"/>
    </location>
</feature>
<proteinExistence type="predicted"/>
<keyword evidence="4" id="KW-1185">Reference proteome</keyword>
<gene>
    <name evidence="3" type="ORF">N7515_008456</name>
</gene>
<evidence type="ECO:0000256" key="1">
    <source>
        <dbReference type="SAM" id="MobiDB-lite"/>
    </source>
</evidence>
<organism evidence="3 4">
    <name type="scientific">Penicillium bovifimosum</name>
    <dbReference type="NCBI Taxonomy" id="126998"/>
    <lineage>
        <taxon>Eukaryota</taxon>
        <taxon>Fungi</taxon>
        <taxon>Dikarya</taxon>
        <taxon>Ascomycota</taxon>
        <taxon>Pezizomycotina</taxon>
        <taxon>Eurotiomycetes</taxon>
        <taxon>Eurotiomycetidae</taxon>
        <taxon>Eurotiales</taxon>
        <taxon>Aspergillaceae</taxon>
        <taxon>Penicillium</taxon>
    </lineage>
</organism>
<sequence>MSAMSELNWLNIPLKWKQDWIPWYTTVKDQATVWDLWEYIDPETPEASLPNIPVKPKIPSVSEITSEAVSVLDLTEKELARYTALTREYDRQNDRFKEYRKNTDKLKQGIRHSVTSEHKRLIVAQPLRTTLQVLKSTYEPNDEERKVQVAENWNKLCSQVPPKSNLDGWILKMQVCYAEAKEVGCQEFEQNERIIIQFLRAVGSTSPEFYGIWMDRIHDPDGRKLPDFPDIINRYSQQVGVAAPRYQHRLAHAATFQGRESDTNNKKKSTCPCESDPNEGDHSFAECPYVNPAVRAAGWEPNEEAEKRFKRATKSKAFKTAYTKALEKFKKDSSSSSSESSTSEKQSRTAAFSTYIPKTVISDITEVALNTMQKKDTAKPPKCDIWCYDTGASVHICNDKSLLSDYRPAAGSVRVGDTQTNILGFGTLKVTPTESFDGIHLALKNSVD</sequence>
<protein>
    <recommendedName>
        <fullName evidence="2">Retrovirus-related Pol polyprotein from transposon TNT 1-94-like beta-barrel domain-containing protein</fullName>
    </recommendedName>
</protein>
<name>A0A9W9KXR3_9EURO</name>
<dbReference type="EMBL" id="JAPQKL010000006">
    <property type="protein sequence ID" value="KAJ5124631.1"/>
    <property type="molecule type" value="Genomic_DNA"/>
</dbReference>
<evidence type="ECO:0000313" key="3">
    <source>
        <dbReference type="EMBL" id="KAJ5124631.1"/>
    </source>
</evidence>
<accession>A0A9W9KXR3</accession>